<feature type="transmembrane region" description="Helical" evidence="5">
    <location>
        <begin position="303"/>
        <end position="319"/>
    </location>
</feature>
<feature type="transmembrane region" description="Helical" evidence="5">
    <location>
        <begin position="331"/>
        <end position="354"/>
    </location>
</feature>
<accession>A0A6T6B3B2</accession>
<dbReference type="GO" id="GO:0015095">
    <property type="term" value="F:magnesium ion transmembrane transporter activity"/>
    <property type="evidence" value="ECO:0007669"/>
    <property type="project" value="InterPro"/>
</dbReference>
<organism evidence="6">
    <name type="scientific">Compsopogon caeruleus</name>
    <dbReference type="NCBI Taxonomy" id="31354"/>
    <lineage>
        <taxon>Eukaryota</taxon>
        <taxon>Rhodophyta</taxon>
        <taxon>Compsopogonophyceae</taxon>
        <taxon>Compsopogonales</taxon>
        <taxon>Compsopogonaceae</taxon>
        <taxon>Compsopogon</taxon>
    </lineage>
</organism>
<evidence type="ECO:0000256" key="3">
    <source>
        <dbReference type="ARBA" id="ARBA00022989"/>
    </source>
</evidence>
<dbReference type="EMBL" id="HBGH01004050">
    <property type="protein sequence ID" value="CAD9229855.1"/>
    <property type="molecule type" value="Transcribed_RNA"/>
</dbReference>
<gene>
    <name evidence="6" type="ORF">CCAE0312_LOCUS2239</name>
    <name evidence="7" type="ORF">CCAE0312_LOCUS2240</name>
</gene>
<evidence type="ECO:0000313" key="7">
    <source>
        <dbReference type="EMBL" id="CAD9229858.1"/>
    </source>
</evidence>
<feature type="transmembrane region" description="Helical" evidence="5">
    <location>
        <begin position="126"/>
        <end position="150"/>
    </location>
</feature>
<dbReference type="AlphaFoldDB" id="A0A6T6B3B2"/>
<keyword evidence="4 5" id="KW-0472">Membrane</keyword>
<feature type="transmembrane region" description="Helical" evidence="5">
    <location>
        <begin position="156"/>
        <end position="175"/>
    </location>
</feature>
<evidence type="ECO:0000256" key="5">
    <source>
        <dbReference type="SAM" id="Phobius"/>
    </source>
</evidence>
<sequence>MGGESQLHRASGMGTVSRGVNITVPRSVLDKMRSSEQNYNGTAFESAKKISNVEKAFSSWEGPAFVLMGFISIPPWVVGLLLGMTGYSICGLGMNVIRLSHLVSNPNGSSSLRETKFNRKASRGRALLIWISGYVLNATGGFMNIIGLRFAAQSLMAPLSSVALIANAVFATILLGERLVLTRDAPPMVLIALGNALTVSSANHKGYHHLSIDEFFRLFTRSTFQRYLFLGILSSVALTLLRYHLWQLVRRRGGREYASQTLVARMGLCHAAAGCILCVNSVILSKGSMLILSQGMDRALQPRFAVIIFCWIFLVLLWLHTLNRLLADYDALYIIPVIEVLWSLQSMIGGGIFFEEYSTLGIWRLLLFVLGVFVNVSGVLVLSQRGEKHKLAE</sequence>
<keyword evidence="3 5" id="KW-1133">Transmembrane helix</keyword>
<feature type="transmembrane region" description="Helical" evidence="5">
    <location>
        <begin position="224"/>
        <end position="241"/>
    </location>
</feature>
<dbReference type="GO" id="GO:0016020">
    <property type="term" value="C:membrane"/>
    <property type="evidence" value="ECO:0007669"/>
    <property type="project" value="UniProtKB-SubCell"/>
</dbReference>
<reference evidence="6" key="1">
    <citation type="submission" date="2021-01" db="EMBL/GenBank/DDBJ databases">
        <authorList>
            <person name="Corre E."/>
            <person name="Pelletier E."/>
            <person name="Niang G."/>
            <person name="Scheremetjew M."/>
            <person name="Finn R."/>
            <person name="Kale V."/>
            <person name="Holt S."/>
            <person name="Cochrane G."/>
            <person name="Meng A."/>
            <person name="Brown T."/>
            <person name="Cohen L."/>
        </authorList>
    </citation>
    <scope>NUCLEOTIDE SEQUENCE</scope>
    <source>
        <strain evidence="6">SAG 36.94</strain>
    </source>
</reference>
<evidence type="ECO:0000256" key="1">
    <source>
        <dbReference type="ARBA" id="ARBA00004141"/>
    </source>
</evidence>
<feature type="transmembrane region" description="Helical" evidence="5">
    <location>
        <begin position="262"/>
        <end position="283"/>
    </location>
</feature>
<evidence type="ECO:0000256" key="4">
    <source>
        <dbReference type="ARBA" id="ARBA00023136"/>
    </source>
</evidence>
<evidence type="ECO:0000256" key="2">
    <source>
        <dbReference type="ARBA" id="ARBA00022692"/>
    </source>
</evidence>
<protein>
    <submittedName>
        <fullName evidence="6">Uncharacterized protein</fullName>
    </submittedName>
</protein>
<keyword evidence="2 5" id="KW-0812">Transmembrane</keyword>
<feature type="transmembrane region" description="Helical" evidence="5">
    <location>
        <begin position="64"/>
        <end position="90"/>
    </location>
</feature>
<dbReference type="PANTHER" id="PTHR12570">
    <property type="match status" value="1"/>
</dbReference>
<evidence type="ECO:0000313" key="6">
    <source>
        <dbReference type="EMBL" id="CAD9229855.1"/>
    </source>
</evidence>
<dbReference type="EMBL" id="HBGH01004051">
    <property type="protein sequence ID" value="CAD9229858.1"/>
    <property type="molecule type" value="Transcribed_RNA"/>
</dbReference>
<dbReference type="Pfam" id="PF05653">
    <property type="entry name" value="Mg_trans_NIPA"/>
    <property type="match status" value="1"/>
</dbReference>
<name>A0A6T6B3B2_9RHOD</name>
<comment type="subcellular location">
    <subcellularLocation>
        <location evidence="1">Membrane</location>
        <topology evidence="1">Multi-pass membrane protein</topology>
    </subcellularLocation>
</comment>
<dbReference type="InterPro" id="IPR008521">
    <property type="entry name" value="Mg_trans_NIPA"/>
</dbReference>
<feature type="transmembrane region" description="Helical" evidence="5">
    <location>
        <begin position="360"/>
        <end position="382"/>
    </location>
</feature>
<proteinExistence type="predicted"/>